<proteinExistence type="predicted"/>
<name>A0A317EP90_9SPHI</name>
<dbReference type="Proteomes" id="UP000245379">
    <property type="component" value="Unassembled WGS sequence"/>
</dbReference>
<dbReference type="EMBL" id="QGNZ01000001">
    <property type="protein sequence ID" value="PWS28700.1"/>
    <property type="molecule type" value="Genomic_DNA"/>
</dbReference>
<comment type="caution">
    <text evidence="1">The sequence shown here is derived from an EMBL/GenBank/DDBJ whole genome shotgun (WGS) entry which is preliminary data.</text>
</comment>
<reference evidence="1 2" key="1">
    <citation type="submission" date="2018-05" db="EMBL/GenBank/DDBJ databases">
        <title>Pedobacter paludis sp. nov., isolated from wetland soil.</title>
        <authorList>
            <person name="Zhang Y."/>
            <person name="Wang G."/>
        </authorList>
    </citation>
    <scope>NUCLEOTIDE SEQUENCE [LARGE SCALE GENOMIC DNA]</scope>
    <source>
        <strain evidence="1 2">KCTC22721</strain>
    </source>
</reference>
<keyword evidence="2" id="KW-1185">Reference proteome</keyword>
<sequence>MIKLRRLRLVILPGGSTDNTEKYGFDIPFYSGLNIIAGQNSRGKSTIGSSIYYALGMEELLELGAMNEKALGKALKTEFETSDPKTGDIITHRVSRSRILLEIENDRGEITTIARMINSGEFDKHGDLRTKKASVFKSSIADLSNETNVRVLFIRNHNNNTDEYGFYHWLAEFIGLDLPEVINSKGRSPLYLQSIFSALFIEQTKGWSEFFATMPFYGINRAKEKVVEFLLNLKELAISTERDDIEREETRLIKKWDHTVTHLDGLAAEWNGHIRELPESITPDQDSLKIVALMVRDEEDQQEKTLKSLSEKQQNKLDALMQLPVKKVGENKEHIRERLEVLYGQQIEFMKNYEEFDTNLNLQKSQYENISKHLGNVSKELIAQKGIKNVIEESRLITDVFDQCPTCHQTVSDDLMKAEGVTIEKYTLDQNISYLSGQQGMMKSSISSLRTIIEEKELMRKYYLNKQRKLEEEIKVILRELIEDDRDYSDLDSLNRVRLEKEVNDLRYAEMRFNRYLLNLGEVAAEYQLLLIKKGKLENSVAEDRKILINFESIFKTQYLFPMGYDSNQAYNIFIQLNEPFKYFPVFKFNSESDLPQSIKTNSSASDFVRTMWAYSLTLLVAGKNHPGLLLLDEPGQHSIRSQNLQTLFEKAAAIKDRQVIILTSVQKVLITENDKPVDKLDLDALLSKLKVNEDYHIFRLPDNGKSIVRLS</sequence>
<evidence type="ECO:0008006" key="3">
    <source>
        <dbReference type="Google" id="ProtNLM"/>
    </source>
</evidence>
<dbReference type="Gene3D" id="3.40.50.300">
    <property type="entry name" value="P-loop containing nucleotide triphosphate hydrolases"/>
    <property type="match status" value="1"/>
</dbReference>
<dbReference type="AlphaFoldDB" id="A0A317EP90"/>
<dbReference type="InterPro" id="IPR027417">
    <property type="entry name" value="P-loop_NTPase"/>
</dbReference>
<gene>
    <name evidence="1" type="ORF">DHW03_02310</name>
</gene>
<evidence type="ECO:0000313" key="1">
    <source>
        <dbReference type="EMBL" id="PWS28700.1"/>
    </source>
</evidence>
<evidence type="ECO:0000313" key="2">
    <source>
        <dbReference type="Proteomes" id="UP000245379"/>
    </source>
</evidence>
<protein>
    <recommendedName>
        <fullName evidence="3">Rad50/SbcC-type AAA domain-containing protein</fullName>
    </recommendedName>
</protein>
<dbReference type="SUPFAM" id="SSF52540">
    <property type="entry name" value="P-loop containing nucleoside triphosphate hydrolases"/>
    <property type="match status" value="1"/>
</dbReference>
<organism evidence="1 2">
    <name type="scientific">Pedobacter yonginense</name>
    <dbReference type="NCBI Taxonomy" id="651869"/>
    <lineage>
        <taxon>Bacteria</taxon>
        <taxon>Pseudomonadati</taxon>
        <taxon>Bacteroidota</taxon>
        <taxon>Sphingobacteriia</taxon>
        <taxon>Sphingobacteriales</taxon>
        <taxon>Sphingobacteriaceae</taxon>
        <taxon>Pedobacter</taxon>
    </lineage>
</organism>
<dbReference type="RefSeq" id="WP_109924130.1">
    <property type="nucleotide sequence ID" value="NZ_QGNZ01000001.1"/>
</dbReference>
<accession>A0A317EP90</accession>
<dbReference type="OrthoDB" id="853948at2"/>